<keyword evidence="2" id="KW-0282">Flagellum</keyword>
<keyword evidence="3" id="KW-1185">Reference proteome</keyword>
<dbReference type="GO" id="GO:0009424">
    <property type="term" value="C:bacterial-type flagellum hook"/>
    <property type="evidence" value="ECO:0007669"/>
    <property type="project" value="InterPro"/>
</dbReference>
<evidence type="ECO:0000259" key="1">
    <source>
        <dbReference type="Pfam" id="PF00669"/>
    </source>
</evidence>
<keyword evidence="2" id="KW-0969">Cilium</keyword>
<protein>
    <submittedName>
        <fullName evidence="2">Flagellar hook-associated protein 3</fullName>
    </submittedName>
</protein>
<dbReference type="GO" id="GO:0005198">
    <property type="term" value="F:structural molecule activity"/>
    <property type="evidence" value="ECO:0007669"/>
    <property type="project" value="InterPro"/>
</dbReference>
<dbReference type="PANTHER" id="PTHR42792:SF1">
    <property type="entry name" value="FLAGELLAR HOOK-ASSOCIATED PROTEIN 3"/>
    <property type="match status" value="1"/>
</dbReference>
<name>K6VRT0_9MICO</name>
<sequence length="301" mass="32289">MRITQNSMNRTQLMGLENSLGRLQRTQEELTTGKRLTRPSDNPVDTVSAMRLRDQQRGLEQLGRNIDDGLARLRSADDALTRTSAMLNRVRTQVVSAANGTNSQNERNAFAAEVQQLREGILQLANTKYAGASVFAGTQNVDNAFDPATGKWQGNDAPVIRKITEAASPAGDIDVSISGEKAFGGGTADDLLGAGGILDRIVTKLNDPTQGPVADELAKLDSALERLSSAQSTIGARTNRLEGLQQLNGMQDDASKVALSKVEDTDFMKAAMDLAVQSNAYNAALQASAKIIQPSLMDFLR</sequence>
<dbReference type="InterPro" id="IPR001492">
    <property type="entry name" value="Flagellin"/>
</dbReference>
<dbReference type="InterPro" id="IPR001029">
    <property type="entry name" value="Flagellin_N"/>
</dbReference>
<evidence type="ECO:0000313" key="3">
    <source>
        <dbReference type="Proteomes" id="UP000008495"/>
    </source>
</evidence>
<dbReference type="Pfam" id="PF00669">
    <property type="entry name" value="Flagellin_N"/>
    <property type="match status" value="1"/>
</dbReference>
<organism evidence="2 3">
    <name type="scientific">Austwickia chelonae NBRC 105200</name>
    <dbReference type="NCBI Taxonomy" id="1184607"/>
    <lineage>
        <taxon>Bacteria</taxon>
        <taxon>Bacillati</taxon>
        <taxon>Actinomycetota</taxon>
        <taxon>Actinomycetes</taxon>
        <taxon>Micrococcales</taxon>
        <taxon>Dermatophilaceae</taxon>
        <taxon>Austwickia</taxon>
    </lineage>
</organism>
<accession>K6VRT0</accession>
<dbReference type="InterPro" id="IPR013384">
    <property type="entry name" value="Flagell_FlgL"/>
</dbReference>
<dbReference type="PANTHER" id="PTHR42792">
    <property type="entry name" value="FLAGELLIN"/>
    <property type="match status" value="1"/>
</dbReference>
<dbReference type="Proteomes" id="UP000008495">
    <property type="component" value="Unassembled WGS sequence"/>
</dbReference>
<dbReference type="SUPFAM" id="SSF64518">
    <property type="entry name" value="Phase 1 flagellin"/>
    <property type="match status" value="1"/>
</dbReference>
<comment type="caution">
    <text evidence="2">The sequence shown here is derived from an EMBL/GenBank/DDBJ whole genome shotgun (WGS) entry which is preliminary data.</text>
</comment>
<dbReference type="NCBIfam" id="TIGR02550">
    <property type="entry name" value="flagell_flgL"/>
    <property type="match status" value="1"/>
</dbReference>
<dbReference type="eggNOG" id="COG1344">
    <property type="taxonomic scope" value="Bacteria"/>
</dbReference>
<dbReference type="STRING" id="100225.SAMN05421595_0227"/>
<feature type="domain" description="Flagellin N-terminal" evidence="1">
    <location>
        <begin position="4"/>
        <end position="139"/>
    </location>
</feature>
<dbReference type="EMBL" id="BAGZ01000026">
    <property type="protein sequence ID" value="GAB79464.1"/>
    <property type="molecule type" value="Genomic_DNA"/>
</dbReference>
<dbReference type="GO" id="GO:0071973">
    <property type="term" value="P:bacterial-type flagellum-dependent cell motility"/>
    <property type="evidence" value="ECO:0007669"/>
    <property type="project" value="InterPro"/>
</dbReference>
<dbReference type="AlphaFoldDB" id="K6VRT0"/>
<proteinExistence type="predicted"/>
<keyword evidence="2" id="KW-0966">Cell projection</keyword>
<dbReference type="Gene3D" id="1.20.1330.10">
    <property type="entry name" value="f41 fragment of flagellin, N-terminal domain"/>
    <property type="match status" value="1"/>
</dbReference>
<reference evidence="2 3" key="1">
    <citation type="submission" date="2012-08" db="EMBL/GenBank/DDBJ databases">
        <title>Whole genome shotgun sequence of Austwickia chelonae NBRC 105200.</title>
        <authorList>
            <person name="Yoshida I."/>
            <person name="Hosoyama A."/>
            <person name="Tsuchikane K."/>
            <person name="Katsumata H."/>
            <person name="Ando Y."/>
            <person name="Ohji S."/>
            <person name="Hamada M."/>
            <person name="Tamura T."/>
            <person name="Yamazoe A."/>
            <person name="Yamazaki S."/>
            <person name="Fujita N."/>
        </authorList>
    </citation>
    <scope>NUCLEOTIDE SEQUENCE [LARGE SCALE GENOMIC DNA]</scope>
    <source>
        <strain evidence="2 3">NBRC 105200</strain>
    </source>
</reference>
<dbReference type="OrthoDB" id="9758307at2"/>
<evidence type="ECO:0000313" key="2">
    <source>
        <dbReference type="EMBL" id="GAB79464.1"/>
    </source>
</evidence>
<dbReference type="RefSeq" id="WP_006504222.1">
    <property type="nucleotide sequence ID" value="NZ_BAGZ01000026.1"/>
</dbReference>
<gene>
    <name evidence="2" type="primary">flgL</name>
    <name evidence="2" type="ORF">AUCHE_26_00150</name>
</gene>